<protein>
    <submittedName>
        <fullName evidence="1">Uncharacterized protein</fullName>
    </submittedName>
</protein>
<evidence type="ECO:0000313" key="1">
    <source>
        <dbReference type="EMBL" id="KAJ7785325.1"/>
    </source>
</evidence>
<keyword evidence="2" id="KW-1185">Reference proteome</keyword>
<comment type="caution">
    <text evidence="1">The sequence shown here is derived from an EMBL/GenBank/DDBJ whole genome shotgun (WGS) entry which is preliminary data.</text>
</comment>
<dbReference type="EMBL" id="JARJLG010000001">
    <property type="protein sequence ID" value="KAJ7785325.1"/>
    <property type="molecule type" value="Genomic_DNA"/>
</dbReference>
<proteinExistence type="predicted"/>
<accession>A0AAD7P2K7</accession>
<dbReference type="Proteomes" id="UP001215280">
    <property type="component" value="Unassembled WGS sequence"/>
</dbReference>
<gene>
    <name evidence="1" type="ORF">DFH07DRAFT_763918</name>
</gene>
<evidence type="ECO:0000313" key="2">
    <source>
        <dbReference type="Proteomes" id="UP001215280"/>
    </source>
</evidence>
<name>A0AAD7P2K7_9AGAR</name>
<reference evidence="1" key="1">
    <citation type="submission" date="2023-03" db="EMBL/GenBank/DDBJ databases">
        <title>Massive genome expansion in bonnet fungi (Mycena s.s.) driven by repeated elements and novel gene families across ecological guilds.</title>
        <authorList>
            <consortium name="Lawrence Berkeley National Laboratory"/>
            <person name="Harder C.B."/>
            <person name="Miyauchi S."/>
            <person name="Viragh M."/>
            <person name="Kuo A."/>
            <person name="Thoen E."/>
            <person name="Andreopoulos B."/>
            <person name="Lu D."/>
            <person name="Skrede I."/>
            <person name="Drula E."/>
            <person name="Henrissat B."/>
            <person name="Morin E."/>
            <person name="Kohler A."/>
            <person name="Barry K."/>
            <person name="LaButti K."/>
            <person name="Morin E."/>
            <person name="Salamov A."/>
            <person name="Lipzen A."/>
            <person name="Mereny Z."/>
            <person name="Hegedus B."/>
            <person name="Baldrian P."/>
            <person name="Stursova M."/>
            <person name="Weitz H."/>
            <person name="Taylor A."/>
            <person name="Grigoriev I.V."/>
            <person name="Nagy L.G."/>
            <person name="Martin F."/>
            <person name="Kauserud H."/>
        </authorList>
    </citation>
    <scope>NUCLEOTIDE SEQUENCE</scope>
    <source>
        <strain evidence="1">CBHHK188m</strain>
    </source>
</reference>
<sequence length="153" mass="17234">MYLAFRSVHQEYQPFDAPPLPRCARGVTTNWASQVGMFSMKLNLSPKKAGWAQAIRGIKKEADPSSTLAQLKRNSWTSLSPGLAQLEDPRKMGVHIRSHQIISLVGLNLDCAFFLMKGNIWLYDQEEPSASLNASPVGLHYISLASDRTRWYR</sequence>
<organism evidence="1 2">
    <name type="scientific">Mycena maculata</name>
    <dbReference type="NCBI Taxonomy" id="230809"/>
    <lineage>
        <taxon>Eukaryota</taxon>
        <taxon>Fungi</taxon>
        <taxon>Dikarya</taxon>
        <taxon>Basidiomycota</taxon>
        <taxon>Agaricomycotina</taxon>
        <taxon>Agaricomycetes</taxon>
        <taxon>Agaricomycetidae</taxon>
        <taxon>Agaricales</taxon>
        <taxon>Marasmiineae</taxon>
        <taxon>Mycenaceae</taxon>
        <taxon>Mycena</taxon>
    </lineage>
</organism>
<dbReference type="AlphaFoldDB" id="A0AAD7P2K7"/>